<dbReference type="RefSeq" id="WP_146812255.1">
    <property type="nucleotide sequence ID" value="NZ_BJXX01000205.1"/>
</dbReference>
<organism evidence="1 2">
    <name type="scientific">Aneurinibacillus danicus</name>
    <dbReference type="NCBI Taxonomy" id="267746"/>
    <lineage>
        <taxon>Bacteria</taxon>
        <taxon>Bacillati</taxon>
        <taxon>Bacillota</taxon>
        <taxon>Bacilli</taxon>
        <taxon>Bacillales</taxon>
        <taxon>Paenibacillaceae</taxon>
        <taxon>Aneurinibacillus group</taxon>
        <taxon>Aneurinibacillus</taxon>
    </lineage>
</organism>
<evidence type="ECO:0000313" key="1">
    <source>
        <dbReference type="EMBL" id="GEN36623.1"/>
    </source>
</evidence>
<keyword evidence="2" id="KW-1185">Reference proteome</keyword>
<protein>
    <submittedName>
        <fullName evidence="1">Uncharacterized protein</fullName>
    </submittedName>
</protein>
<reference evidence="1 2" key="1">
    <citation type="submission" date="2019-07" db="EMBL/GenBank/DDBJ databases">
        <title>Whole genome shotgun sequence of Aneurinibacillus danicus NBRC 102444.</title>
        <authorList>
            <person name="Hosoyama A."/>
            <person name="Uohara A."/>
            <person name="Ohji S."/>
            <person name="Ichikawa N."/>
        </authorList>
    </citation>
    <scope>NUCLEOTIDE SEQUENCE [LARGE SCALE GENOMIC DNA]</scope>
    <source>
        <strain evidence="1 2">NBRC 102444</strain>
    </source>
</reference>
<dbReference type="AlphaFoldDB" id="A0A511VGE9"/>
<sequence>MKKMAALALSLGVLGIGVYQMNQPEQVIAHGSFAKAYTDVSASQDAQHVVIGKVKKKIKSYVKGWPQTELLIETEQNVKGELPSQFIFVQDGGLDEEANQFVTFENYEIVKPGKSYLFFLNKVNEQDEISSEENGLVKYWSIGGPQTVYEINDKKVKNLYNKQAKELKELENIIKENN</sequence>
<dbReference type="EMBL" id="BJXX01000205">
    <property type="protein sequence ID" value="GEN36623.1"/>
    <property type="molecule type" value="Genomic_DNA"/>
</dbReference>
<dbReference type="Proteomes" id="UP000321157">
    <property type="component" value="Unassembled WGS sequence"/>
</dbReference>
<comment type="caution">
    <text evidence="1">The sequence shown here is derived from an EMBL/GenBank/DDBJ whole genome shotgun (WGS) entry which is preliminary data.</text>
</comment>
<gene>
    <name evidence="1" type="ORF">ADA01nite_40830</name>
</gene>
<evidence type="ECO:0000313" key="2">
    <source>
        <dbReference type="Proteomes" id="UP000321157"/>
    </source>
</evidence>
<accession>A0A511VGE9</accession>
<proteinExistence type="predicted"/>
<name>A0A511VGE9_9BACL</name>